<keyword evidence="3" id="KW-1185">Reference proteome</keyword>
<evidence type="ECO:0000313" key="2">
    <source>
        <dbReference type="EMBL" id="KNC27885.1"/>
    </source>
</evidence>
<keyword evidence="1" id="KW-1133">Transmembrane helix</keyword>
<evidence type="ECO:0000313" key="3">
    <source>
        <dbReference type="Proteomes" id="UP000037069"/>
    </source>
</evidence>
<organism evidence="2 3">
    <name type="scientific">Lucilia cuprina</name>
    <name type="common">Green bottle fly</name>
    <name type="synonym">Australian sheep blowfly</name>
    <dbReference type="NCBI Taxonomy" id="7375"/>
    <lineage>
        <taxon>Eukaryota</taxon>
        <taxon>Metazoa</taxon>
        <taxon>Ecdysozoa</taxon>
        <taxon>Arthropoda</taxon>
        <taxon>Hexapoda</taxon>
        <taxon>Insecta</taxon>
        <taxon>Pterygota</taxon>
        <taxon>Neoptera</taxon>
        <taxon>Endopterygota</taxon>
        <taxon>Diptera</taxon>
        <taxon>Brachycera</taxon>
        <taxon>Muscomorpha</taxon>
        <taxon>Oestroidea</taxon>
        <taxon>Calliphoridae</taxon>
        <taxon>Luciliinae</taxon>
        <taxon>Lucilia</taxon>
    </lineage>
</organism>
<keyword evidence="1" id="KW-0472">Membrane</keyword>
<accession>A0A0L0C6J9</accession>
<proteinExistence type="predicted"/>
<gene>
    <name evidence="2" type="ORF">FF38_03462</name>
</gene>
<dbReference type="Proteomes" id="UP000037069">
    <property type="component" value="Unassembled WGS sequence"/>
</dbReference>
<sequence length="188" mass="20426">MVNLTLSKLHKSFSNTHLSWVPSSFNKYKGGSKTSASSNSNISPSLSEFSTKISGLLSLCKRTELKRSILSKTTAHFSIMDLEVDSPTFVLDCRVSVVGGNVVVVVVLLLVVALLAALLIIALWPEEAAAAAVVEEVIVELRLFVNACMVEVKLFVAAVVANTPAVDNSSKNFKKHNHFNKTNRRQLV</sequence>
<dbReference type="AlphaFoldDB" id="A0A0L0C6J9"/>
<evidence type="ECO:0000256" key="1">
    <source>
        <dbReference type="SAM" id="Phobius"/>
    </source>
</evidence>
<reference evidence="2 3" key="1">
    <citation type="journal article" date="2015" name="Nat. Commun.">
        <title>Lucilia cuprina genome unlocks parasitic fly biology to underpin future interventions.</title>
        <authorList>
            <person name="Anstead C.A."/>
            <person name="Korhonen P.K."/>
            <person name="Young N.D."/>
            <person name="Hall R.S."/>
            <person name="Jex A.R."/>
            <person name="Murali S.C."/>
            <person name="Hughes D.S."/>
            <person name="Lee S.F."/>
            <person name="Perry T."/>
            <person name="Stroehlein A.J."/>
            <person name="Ansell B.R."/>
            <person name="Breugelmans B."/>
            <person name="Hofmann A."/>
            <person name="Qu J."/>
            <person name="Dugan S."/>
            <person name="Lee S.L."/>
            <person name="Chao H."/>
            <person name="Dinh H."/>
            <person name="Han Y."/>
            <person name="Doddapaneni H.V."/>
            <person name="Worley K.C."/>
            <person name="Muzny D.M."/>
            <person name="Ioannidis P."/>
            <person name="Waterhouse R.M."/>
            <person name="Zdobnov E.M."/>
            <person name="James P.J."/>
            <person name="Bagnall N.H."/>
            <person name="Kotze A.C."/>
            <person name="Gibbs R.A."/>
            <person name="Richards S."/>
            <person name="Batterham P."/>
            <person name="Gasser R.B."/>
        </authorList>
    </citation>
    <scope>NUCLEOTIDE SEQUENCE [LARGE SCALE GENOMIC DNA]</scope>
    <source>
        <strain evidence="2 3">LS</strain>
        <tissue evidence="2">Full body</tissue>
    </source>
</reference>
<name>A0A0L0C6J9_LUCCU</name>
<protein>
    <submittedName>
        <fullName evidence="2">Uncharacterized protein</fullName>
    </submittedName>
</protein>
<feature type="transmembrane region" description="Helical" evidence="1">
    <location>
        <begin position="102"/>
        <end position="124"/>
    </location>
</feature>
<dbReference type="EMBL" id="JRES01000836">
    <property type="protein sequence ID" value="KNC27885.1"/>
    <property type="molecule type" value="Genomic_DNA"/>
</dbReference>
<comment type="caution">
    <text evidence="2">The sequence shown here is derived from an EMBL/GenBank/DDBJ whole genome shotgun (WGS) entry which is preliminary data.</text>
</comment>
<keyword evidence="1" id="KW-0812">Transmembrane</keyword>